<comment type="subcellular location">
    <subcellularLocation>
        <location evidence="1">Membrane</location>
        <topology evidence="1">Multi-pass membrane protein</topology>
    </subcellularLocation>
</comment>
<accession>A0ABZ2LSE0</accession>
<feature type="transmembrane region" description="Helical" evidence="12">
    <location>
        <begin position="111"/>
        <end position="133"/>
    </location>
</feature>
<evidence type="ECO:0000256" key="7">
    <source>
        <dbReference type="ARBA" id="ARBA00022989"/>
    </source>
</evidence>
<sequence length="350" mass="37121">MRKSNAVSYVLLLVLPVLVGLAVSALLLVDYLRPAPVFCDMGGGCDRIRQTAYSSVLGVPLPAFGMLGFLTLGVLTWLRGPGARRIELGLAAISALVAAVLLLIQVKLATFCPYCTVVDACALLVFAGALLRVRREADPPEGRGPVLGGAAALSLAAVVPLAIGYSRPAPVAPVASAGLPDVISAEMQKTPAGKVTVVDFVDFECPFCRMTHQELSPMLDEHASRIRVVRKQVPLPMHPHAIHAARAACCGEQLGKGDAMADALFRVPAEDLTPEGCEKLALSLSLDLPAFRSCVQNPETDARIQKETAEFRATHARGLPTIFIGDQKIEGAQGREKLEQAMSRALSTKS</sequence>
<feature type="transmembrane region" description="Helical" evidence="12">
    <location>
        <begin position="88"/>
        <end position="105"/>
    </location>
</feature>
<gene>
    <name evidence="14" type="ORF">LZC94_39145</name>
</gene>
<dbReference type="PANTHER" id="PTHR13887">
    <property type="entry name" value="GLUTATHIONE S-TRANSFERASE KAPPA"/>
    <property type="match status" value="1"/>
</dbReference>
<comment type="similarity">
    <text evidence="3">Belongs to the VKOR family.</text>
</comment>
<dbReference type="SUPFAM" id="SSF52833">
    <property type="entry name" value="Thioredoxin-like"/>
    <property type="match status" value="1"/>
</dbReference>
<dbReference type="EMBL" id="CP089984">
    <property type="protein sequence ID" value="WXB13839.1"/>
    <property type="molecule type" value="Genomic_DNA"/>
</dbReference>
<keyword evidence="8" id="KW-0560">Oxidoreductase</keyword>
<dbReference type="RefSeq" id="WP_394823455.1">
    <property type="nucleotide sequence ID" value="NZ_CP089984.1"/>
</dbReference>
<dbReference type="InterPro" id="IPR044698">
    <property type="entry name" value="VKOR/LTO1"/>
</dbReference>
<protein>
    <submittedName>
        <fullName evidence="14">Thioredoxin domain-containing protein</fullName>
    </submittedName>
</protein>
<dbReference type="InterPro" id="IPR038354">
    <property type="entry name" value="VKOR_sf"/>
</dbReference>
<keyword evidence="6" id="KW-0732">Signal</keyword>
<dbReference type="Gene3D" id="1.20.1440.130">
    <property type="entry name" value="VKOR domain"/>
    <property type="match status" value="1"/>
</dbReference>
<dbReference type="InterPro" id="IPR012336">
    <property type="entry name" value="Thioredoxin-like_fold"/>
</dbReference>
<feature type="transmembrane region" description="Helical" evidence="12">
    <location>
        <begin position="145"/>
        <end position="165"/>
    </location>
</feature>
<evidence type="ECO:0000313" key="14">
    <source>
        <dbReference type="EMBL" id="WXB13839.1"/>
    </source>
</evidence>
<keyword evidence="7 12" id="KW-1133">Transmembrane helix</keyword>
<feature type="transmembrane region" description="Helical" evidence="12">
    <location>
        <begin position="7"/>
        <end position="32"/>
    </location>
</feature>
<dbReference type="Pfam" id="PF07884">
    <property type="entry name" value="VKOR"/>
    <property type="match status" value="1"/>
</dbReference>
<evidence type="ECO:0000256" key="2">
    <source>
        <dbReference type="ARBA" id="ARBA00005791"/>
    </source>
</evidence>
<evidence type="ECO:0000256" key="1">
    <source>
        <dbReference type="ARBA" id="ARBA00004141"/>
    </source>
</evidence>
<comment type="similarity">
    <text evidence="2">Belongs to the thioredoxin family. DsbA subfamily.</text>
</comment>
<evidence type="ECO:0000256" key="5">
    <source>
        <dbReference type="ARBA" id="ARBA00022719"/>
    </source>
</evidence>
<dbReference type="CDD" id="cd12916">
    <property type="entry name" value="VKOR_1"/>
    <property type="match status" value="1"/>
</dbReference>
<dbReference type="PANTHER" id="PTHR13887:SF14">
    <property type="entry name" value="DISULFIDE BOND FORMATION PROTEIN D"/>
    <property type="match status" value="1"/>
</dbReference>
<name>A0ABZ2LSE0_9BACT</name>
<feature type="domain" description="Thioredoxin" evidence="13">
    <location>
        <begin position="166"/>
        <end position="347"/>
    </location>
</feature>
<evidence type="ECO:0000313" key="15">
    <source>
        <dbReference type="Proteomes" id="UP001370348"/>
    </source>
</evidence>
<proteinExistence type="inferred from homology"/>
<dbReference type="InterPro" id="IPR012932">
    <property type="entry name" value="VKOR"/>
</dbReference>
<organism evidence="14 15">
    <name type="scientific">Pendulispora albinea</name>
    <dbReference type="NCBI Taxonomy" id="2741071"/>
    <lineage>
        <taxon>Bacteria</taxon>
        <taxon>Pseudomonadati</taxon>
        <taxon>Myxococcota</taxon>
        <taxon>Myxococcia</taxon>
        <taxon>Myxococcales</taxon>
        <taxon>Sorangiineae</taxon>
        <taxon>Pendulisporaceae</taxon>
        <taxon>Pendulispora</taxon>
    </lineage>
</organism>
<dbReference type="PROSITE" id="PS51352">
    <property type="entry name" value="THIOREDOXIN_2"/>
    <property type="match status" value="1"/>
</dbReference>
<keyword evidence="11" id="KW-0676">Redox-active center</keyword>
<dbReference type="InterPro" id="IPR036249">
    <property type="entry name" value="Thioredoxin-like_sf"/>
</dbReference>
<dbReference type="Pfam" id="PF13462">
    <property type="entry name" value="Thioredoxin_4"/>
    <property type="match status" value="1"/>
</dbReference>
<evidence type="ECO:0000256" key="8">
    <source>
        <dbReference type="ARBA" id="ARBA00023002"/>
    </source>
</evidence>
<keyword evidence="9 12" id="KW-0472">Membrane</keyword>
<evidence type="ECO:0000259" key="13">
    <source>
        <dbReference type="PROSITE" id="PS51352"/>
    </source>
</evidence>
<keyword evidence="10" id="KW-1015">Disulfide bond</keyword>
<dbReference type="InterPro" id="IPR013766">
    <property type="entry name" value="Thioredoxin_domain"/>
</dbReference>
<feature type="transmembrane region" description="Helical" evidence="12">
    <location>
        <begin position="52"/>
        <end position="76"/>
    </location>
</feature>
<reference evidence="14 15" key="1">
    <citation type="submission" date="2021-12" db="EMBL/GenBank/DDBJ databases">
        <title>Discovery of the Pendulisporaceae a myxobacterial family with distinct sporulation behavior and unique specialized metabolism.</title>
        <authorList>
            <person name="Garcia R."/>
            <person name="Popoff A."/>
            <person name="Bader C.D."/>
            <person name="Loehr J."/>
            <person name="Walesch S."/>
            <person name="Walt C."/>
            <person name="Boldt J."/>
            <person name="Bunk B."/>
            <person name="Haeckl F.J.F.P.J."/>
            <person name="Gunesch A.P."/>
            <person name="Birkelbach J."/>
            <person name="Nuebel U."/>
            <person name="Pietschmann T."/>
            <person name="Bach T."/>
            <person name="Mueller R."/>
        </authorList>
    </citation>
    <scope>NUCLEOTIDE SEQUENCE [LARGE SCALE GENOMIC DNA]</scope>
    <source>
        <strain evidence="14 15">MSr11954</strain>
    </source>
</reference>
<keyword evidence="5" id="KW-0874">Quinone</keyword>
<dbReference type="Gene3D" id="3.40.30.10">
    <property type="entry name" value="Glutaredoxin"/>
    <property type="match status" value="1"/>
</dbReference>
<evidence type="ECO:0000256" key="3">
    <source>
        <dbReference type="ARBA" id="ARBA00006214"/>
    </source>
</evidence>
<evidence type="ECO:0000256" key="6">
    <source>
        <dbReference type="ARBA" id="ARBA00022729"/>
    </source>
</evidence>
<evidence type="ECO:0000256" key="12">
    <source>
        <dbReference type="SAM" id="Phobius"/>
    </source>
</evidence>
<keyword evidence="4 12" id="KW-0812">Transmembrane</keyword>
<evidence type="ECO:0000256" key="10">
    <source>
        <dbReference type="ARBA" id="ARBA00023157"/>
    </source>
</evidence>
<keyword evidence="15" id="KW-1185">Reference proteome</keyword>
<evidence type="ECO:0000256" key="4">
    <source>
        <dbReference type="ARBA" id="ARBA00022692"/>
    </source>
</evidence>
<dbReference type="Proteomes" id="UP001370348">
    <property type="component" value="Chromosome"/>
</dbReference>
<evidence type="ECO:0000256" key="11">
    <source>
        <dbReference type="ARBA" id="ARBA00023284"/>
    </source>
</evidence>
<evidence type="ECO:0000256" key="9">
    <source>
        <dbReference type="ARBA" id="ARBA00023136"/>
    </source>
</evidence>
<dbReference type="SMART" id="SM00756">
    <property type="entry name" value="VKc"/>
    <property type="match status" value="1"/>
</dbReference>